<organism evidence="2 3">
    <name type="scientific">Ephemerocybe angulata</name>
    <dbReference type="NCBI Taxonomy" id="980116"/>
    <lineage>
        <taxon>Eukaryota</taxon>
        <taxon>Fungi</taxon>
        <taxon>Dikarya</taxon>
        <taxon>Basidiomycota</taxon>
        <taxon>Agaricomycotina</taxon>
        <taxon>Agaricomycetes</taxon>
        <taxon>Agaricomycetidae</taxon>
        <taxon>Agaricales</taxon>
        <taxon>Agaricineae</taxon>
        <taxon>Psathyrellaceae</taxon>
        <taxon>Ephemerocybe</taxon>
    </lineage>
</organism>
<reference evidence="2 3" key="1">
    <citation type="journal article" date="2020" name="ISME J.">
        <title>Uncovering the hidden diversity of litter-decomposition mechanisms in mushroom-forming fungi.</title>
        <authorList>
            <person name="Floudas D."/>
            <person name="Bentzer J."/>
            <person name="Ahren D."/>
            <person name="Johansson T."/>
            <person name="Persson P."/>
            <person name="Tunlid A."/>
        </authorList>
    </citation>
    <scope>NUCLEOTIDE SEQUENCE [LARGE SCALE GENOMIC DNA]</scope>
    <source>
        <strain evidence="2 3">CBS 175.51</strain>
    </source>
</reference>
<evidence type="ECO:0000256" key="1">
    <source>
        <dbReference type="SAM" id="MobiDB-lite"/>
    </source>
</evidence>
<dbReference type="OrthoDB" id="3515175at2759"/>
<name>A0A8H5CH90_9AGAR</name>
<comment type="caution">
    <text evidence="2">The sequence shown here is derived from an EMBL/GenBank/DDBJ whole genome shotgun (WGS) entry which is preliminary data.</text>
</comment>
<protein>
    <submittedName>
        <fullName evidence="2">Uncharacterized protein</fullName>
    </submittedName>
</protein>
<gene>
    <name evidence="2" type="ORF">D9611_007444</name>
</gene>
<dbReference type="Proteomes" id="UP000541558">
    <property type="component" value="Unassembled WGS sequence"/>
</dbReference>
<feature type="region of interest" description="Disordered" evidence="1">
    <location>
        <begin position="450"/>
        <end position="473"/>
    </location>
</feature>
<evidence type="ECO:0000313" key="3">
    <source>
        <dbReference type="Proteomes" id="UP000541558"/>
    </source>
</evidence>
<proteinExistence type="predicted"/>
<sequence>MVDLGINSWGVDGPFHLIGGFQPESGSRCTTSVLATAQRTRLSPPPYIVRAPRLCRQVYRAPVHTSPTQSKNPWTHGLVQIVLYRSRQSTFNSQILLGEIVVEIENEVVLRDETCYHTEIPGPKSPDLRMALRLTFYQFKLKVESGIQQASFAHGPLLILLHCGEPWEREDPRLQCTQVQWLVCHLDPTGYYRFNHRLLEFKEPQDLHTIQRYTMGQRHQIYIIARPPLKAREKPGKYRCIAAFHHQWYYGELPLKGTNRFKHLARREANAVLIESEVQSFYSRFDPKERNGSCPCPYTAHLAQIAFDLSPSELDDPAHSSRVSNIFRGRAEPCYGDNNDGITVVDVSTPTKPRYCFASLDHGLEGGHAADCPPLTPLTAQQYLRFYYAEPEAHELAQDVELQAAEKLNVDSIHNLDDMPLLTRDAMCEAWPLTFAKASRHVDSSIGPVANVDKDQGPGSFNADTDAPKPEGSSLRILNLSRQNGSPGNPLSMLKDLGPGAISGLDASGNKEVDKHILRQILEQHPLKWVNIVGSSVTTDDIGDLLASHPRLFYHMEAIIHPQLFVGMERTSLGLPCPSAFFPAFRFVVEGPDTSFYSYADEGTIKRRSVSLPFFSTDQIIQNILDAVQRPELELDHMGVIFSCSYRGQGKEWIESDIQSLPDRSNDTFEASAEQAFPGYTFLFRFRQSGMDRYDGKCVIEDYGIRLPGELEYVDLDAFLAHMEGEGRPAPTTLDAVDALRKILGRSGVETGNDS</sequence>
<dbReference type="EMBL" id="JAACJK010000003">
    <property type="protein sequence ID" value="KAF5340552.1"/>
    <property type="molecule type" value="Genomic_DNA"/>
</dbReference>
<keyword evidence="3" id="KW-1185">Reference proteome</keyword>
<evidence type="ECO:0000313" key="2">
    <source>
        <dbReference type="EMBL" id="KAF5340552.1"/>
    </source>
</evidence>
<accession>A0A8H5CH90</accession>
<dbReference type="AlphaFoldDB" id="A0A8H5CH90"/>